<reference evidence="3" key="3">
    <citation type="submission" date="2015-04" db="UniProtKB">
        <authorList>
            <consortium name="EnsemblPlants"/>
        </authorList>
    </citation>
    <scope>IDENTIFICATION</scope>
    <source>
        <strain evidence="3">cv. Jemalong A17</strain>
    </source>
</reference>
<reference evidence="2 4" key="1">
    <citation type="journal article" date="2011" name="Nature">
        <title>The Medicago genome provides insight into the evolution of rhizobial symbioses.</title>
        <authorList>
            <person name="Young N.D."/>
            <person name="Debelle F."/>
            <person name="Oldroyd G.E."/>
            <person name="Geurts R."/>
            <person name="Cannon S.B."/>
            <person name="Udvardi M.K."/>
            <person name="Benedito V.A."/>
            <person name="Mayer K.F."/>
            <person name="Gouzy J."/>
            <person name="Schoof H."/>
            <person name="Van de Peer Y."/>
            <person name="Proost S."/>
            <person name="Cook D.R."/>
            <person name="Meyers B.C."/>
            <person name="Spannagl M."/>
            <person name="Cheung F."/>
            <person name="De Mita S."/>
            <person name="Krishnakumar V."/>
            <person name="Gundlach H."/>
            <person name="Zhou S."/>
            <person name="Mudge J."/>
            <person name="Bharti A.K."/>
            <person name="Murray J.D."/>
            <person name="Naoumkina M.A."/>
            <person name="Rosen B."/>
            <person name="Silverstein K.A."/>
            <person name="Tang H."/>
            <person name="Rombauts S."/>
            <person name="Zhao P.X."/>
            <person name="Zhou P."/>
            <person name="Barbe V."/>
            <person name="Bardou P."/>
            <person name="Bechner M."/>
            <person name="Bellec A."/>
            <person name="Berger A."/>
            <person name="Berges H."/>
            <person name="Bidwell S."/>
            <person name="Bisseling T."/>
            <person name="Choisne N."/>
            <person name="Couloux A."/>
            <person name="Denny R."/>
            <person name="Deshpande S."/>
            <person name="Dai X."/>
            <person name="Doyle J.J."/>
            <person name="Dudez A.M."/>
            <person name="Farmer A.D."/>
            <person name="Fouteau S."/>
            <person name="Franken C."/>
            <person name="Gibelin C."/>
            <person name="Gish J."/>
            <person name="Goldstein S."/>
            <person name="Gonzalez A.J."/>
            <person name="Green P.J."/>
            <person name="Hallab A."/>
            <person name="Hartog M."/>
            <person name="Hua A."/>
            <person name="Humphray S.J."/>
            <person name="Jeong D.H."/>
            <person name="Jing Y."/>
            <person name="Jocker A."/>
            <person name="Kenton S.M."/>
            <person name="Kim D.J."/>
            <person name="Klee K."/>
            <person name="Lai H."/>
            <person name="Lang C."/>
            <person name="Lin S."/>
            <person name="Macmil S.L."/>
            <person name="Magdelenat G."/>
            <person name="Matthews L."/>
            <person name="McCorrison J."/>
            <person name="Monaghan E.L."/>
            <person name="Mun J.H."/>
            <person name="Najar F.Z."/>
            <person name="Nicholson C."/>
            <person name="Noirot C."/>
            <person name="O'Bleness M."/>
            <person name="Paule C.R."/>
            <person name="Poulain J."/>
            <person name="Prion F."/>
            <person name="Qin B."/>
            <person name="Qu C."/>
            <person name="Retzel E.F."/>
            <person name="Riddle C."/>
            <person name="Sallet E."/>
            <person name="Samain S."/>
            <person name="Samson N."/>
            <person name="Sanders I."/>
            <person name="Saurat O."/>
            <person name="Scarpelli C."/>
            <person name="Schiex T."/>
            <person name="Segurens B."/>
            <person name="Severin A.J."/>
            <person name="Sherrier D.J."/>
            <person name="Shi R."/>
            <person name="Sims S."/>
            <person name="Singer S.R."/>
            <person name="Sinharoy S."/>
            <person name="Sterck L."/>
            <person name="Viollet A."/>
            <person name="Wang B.B."/>
            <person name="Wang K."/>
            <person name="Wang M."/>
            <person name="Wang X."/>
            <person name="Warfsmann J."/>
            <person name="Weissenbach J."/>
            <person name="White D.D."/>
            <person name="White J.D."/>
            <person name="Wiley G.B."/>
            <person name="Wincker P."/>
            <person name="Xing Y."/>
            <person name="Yang L."/>
            <person name="Yao Z."/>
            <person name="Ying F."/>
            <person name="Zhai J."/>
            <person name="Zhou L."/>
            <person name="Zuber A."/>
            <person name="Denarie J."/>
            <person name="Dixon R.A."/>
            <person name="May G.D."/>
            <person name="Schwartz D.C."/>
            <person name="Rogers J."/>
            <person name="Quetier F."/>
            <person name="Town C.D."/>
            <person name="Roe B.A."/>
        </authorList>
    </citation>
    <scope>NUCLEOTIDE SEQUENCE [LARGE SCALE GENOMIC DNA]</scope>
    <source>
        <strain evidence="2">A17</strain>
        <strain evidence="3 4">cv. Jemalong A17</strain>
    </source>
</reference>
<evidence type="ECO:0000313" key="4">
    <source>
        <dbReference type="Proteomes" id="UP000002051"/>
    </source>
</evidence>
<feature type="region of interest" description="Disordered" evidence="1">
    <location>
        <begin position="100"/>
        <end position="143"/>
    </location>
</feature>
<dbReference type="eggNOG" id="ENOG502RZJH">
    <property type="taxonomic scope" value="Eukaryota"/>
</dbReference>
<dbReference type="AlphaFoldDB" id="G7JC36"/>
<dbReference type="Proteomes" id="UP000002051">
    <property type="component" value="Chromosome 3"/>
</dbReference>
<evidence type="ECO:0000313" key="2">
    <source>
        <dbReference type="EMBL" id="AES72885.1"/>
    </source>
</evidence>
<evidence type="ECO:0000256" key="1">
    <source>
        <dbReference type="SAM" id="MobiDB-lite"/>
    </source>
</evidence>
<dbReference type="PANTHER" id="PTHR34193:SF10">
    <property type="entry name" value="DUF1645 FAMILY PROTEIN"/>
    <property type="match status" value="1"/>
</dbReference>
<dbReference type="PANTHER" id="PTHR34193">
    <property type="entry name" value="OS11G0199801 PROTEIN"/>
    <property type="match status" value="1"/>
</dbReference>
<evidence type="ECO:0000313" key="3">
    <source>
        <dbReference type="EnsemblPlants" id="AES72885"/>
    </source>
</evidence>
<protein>
    <submittedName>
        <fullName evidence="2 3">Uncharacterized protein</fullName>
    </submittedName>
</protein>
<feature type="compositionally biased region" description="Polar residues" evidence="1">
    <location>
        <begin position="1"/>
        <end position="11"/>
    </location>
</feature>
<accession>G7JC36</accession>
<keyword evidence="4" id="KW-1185">Reference proteome</keyword>
<dbReference type="EnsemblPlants" id="AES72885">
    <property type="protein sequence ID" value="AES72885"/>
    <property type="gene ID" value="MTR_3g096450"/>
</dbReference>
<sequence>MSYSTFQTHTPENTDEGSKEFSFWTSPNTIIKSLEKCDGHDIQLRSNETQELNNHHQCSIVSEPSRSKDILEGKKELMEMIQDMPESSYELSFQDMVVEQHQVPETETEPVYSKFQQPQQKKLNKNKKKNKKENKSNRHGKMLRVESMDSETFLLKMFFPISFDWMKKTTKVQNGSEVEQKDKEWRIKRFFSEDRQNTSSSSTSRSNSNDKSRYVDRSFSLSEGCFPFLYDIKSKVKKLGGGWIA</sequence>
<proteinExistence type="predicted"/>
<gene>
    <name evidence="3" type="primary">11430449</name>
    <name evidence="2" type="ordered locus">MTR_3g096450</name>
</gene>
<organism evidence="2 4">
    <name type="scientific">Medicago truncatula</name>
    <name type="common">Barrel medic</name>
    <name type="synonym">Medicago tribuloides</name>
    <dbReference type="NCBI Taxonomy" id="3880"/>
    <lineage>
        <taxon>Eukaryota</taxon>
        <taxon>Viridiplantae</taxon>
        <taxon>Streptophyta</taxon>
        <taxon>Embryophyta</taxon>
        <taxon>Tracheophyta</taxon>
        <taxon>Spermatophyta</taxon>
        <taxon>Magnoliopsida</taxon>
        <taxon>eudicotyledons</taxon>
        <taxon>Gunneridae</taxon>
        <taxon>Pentapetalae</taxon>
        <taxon>rosids</taxon>
        <taxon>fabids</taxon>
        <taxon>Fabales</taxon>
        <taxon>Fabaceae</taxon>
        <taxon>Papilionoideae</taxon>
        <taxon>50 kb inversion clade</taxon>
        <taxon>NPAAA clade</taxon>
        <taxon>Hologalegina</taxon>
        <taxon>IRL clade</taxon>
        <taxon>Trifolieae</taxon>
        <taxon>Medicago</taxon>
    </lineage>
</organism>
<reference evidence="2 4" key="2">
    <citation type="journal article" date="2014" name="BMC Genomics">
        <title>An improved genome release (version Mt4.0) for the model legume Medicago truncatula.</title>
        <authorList>
            <person name="Tang H."/>
            <person name="Krishnakumar V."/>
            <person name="Bidwell S."/>
            <person name="Rosen B."/>
            <person name="Chan A."/>
            <person name="Zhou S."/>
            <person name="Gentzbittel L."/>
            <person name="Childs K.L."/>
            <person name="Yandell M."/>
            <person name="Gundlach H."/>
            <person name="Mayer K.F."/>
            <person name="Schwartz D.C."/>
            <person name="Town C.D."/>
        </authorList>
    </citation>
    <scope>GENOME REANNOTATION</scope>
    <source>
        <strain evidence="3 4">cv. Jemalong A17</strain>
    </source>
</reference>
<dbReference type="PaxDb" id="3880-AES72885"/>
<dbReference type="OrthoDB" id="776574at2759"/>
<name>G7JC36_MEDTR</name>
<feature type="region of interest" description="Disordered" evidence="1">
    <location>
        <begin position="193"/>
        <end position="214"/>
    </location>
</feature>
<dbReference type="HOGENOM" id="CLU_1134980_0_0_1"/>
<dbReference type="OMA" id="PCYDYFG"/>
<dbReference type="EMBL" id="CM001219">
    <property type="protein sequence ID" value="AES72885.1"/>
    <property type="molecule type" value="Genomic_DNA"/>
</dbReference>
<dbReference type="STRING" id="3880.G7JC36"/>
<feature type="compositionally biased region" description="Basic residues" evidence="1">
    <location>
        <begin position="122"/>
        <end position="142"/>
    </location>
</feature>
<dbReference type="KEGG" id="mtr:11430449"/>
<feature type="region of interest" description="Disordered" evidence="1">
    <location>
        <begin position="1"/>
        <end position="21"/>
    </location>
</feature>
<feature type="compositionally biased region" description="Low complexity" evidence="1">
    <location>
        <begin position="197"/>
        <end position="207"/>
    </location>
</feature>